<accession>A0ABQ2MXN3</accession>
<evidence type="ECO:0000256" key="4">
    <source>
        <dbReference type="ARBA" id="ARBA00022980"/>
    </source>
</evidence>
<evidence type="ECO:0000256" key="7">
    <source>
        <dbReference type="HAMAP-Rule" id="MF_00500"/>
    </source>
</evidence>
<evidence type="ECO:0000256" key="5">
    <source>
        <dbReference type="ARBA" id="ARBA00023274"/>
    </source>
</evidence>
<sequence>MRAGSHTRTRLAAAPLPPRDNIRFAFNESLYNVANIKSQIKRNKTNEKARERNRIVKSELKTLVRATRRAIAAADKGAAETAFAKASKKLDKAVSKGVIHKNQAANRKGALAKQIHAL</sequence>
<proteinExistence type="inferred from homology"/>
<dbReference type="InterPro" id="IPR036510">
    <property type="entry name" value="Ribosomal_bS20_sf"/>
</dbReference>
<dbReference type="Pfam" id="PF01649">
    <property type="entry name" value="Ribosomal_S20p"/>
    <property type="match status" value="1"/>
</dbReference>
<dbReference type="Gene3D" id="1.20.58.110">
    <property type="entry name" value="Ribosomal protein S20"/>
    <property type="match status" value="1"/>
</dbReference>
<comment type="similarity">
    <text evidence="1 7">Belongs to the bacterial ribosomal protein bS20 family.</text>
</comment>
<evidence type="ECO:0000313" key="8">
    <source>
        <dbReference type="EMBL" id="GGO60255.1"/>
    </source>
</evidence>
<evidence type="ECO:0000256" key="3">
    <source>
        <dbReference type="ARBA" id="ARBA00022884"/>
    </source>
</evidence>
<dbReference type="SUPFAM" id="SSF46992">
    <property type="entry name" value="Ribosomal protein S20"/>
    <property type="match status" value="1"/>
</dbReference>
<evidence type="ECO:0000256" key="6">
    <source>
        <dbReference type="ARBA" id="ARBA00035136"/>
    </source>
</evidence>
<keyword evidence="4 7" id="KW-0689">Ribosomal protein</keyword>
<reference evidence="9" key="1">
    <citation type="journal article" date="2019" name="Int. J. Syst. Evol. Microbiol.">
        <title>The Global Catalogue of Microorganisms (GCM) 10K type strain sequencing project: providing services to taxonomists for standard genome sequencing and annotation.</title>
        <authorList>
            <consortium name="The Broad Institute Genomics Platform"/>
            <consortium name="The Broad Institute Genome Sequencing Center for Infectious Disease"/>
            <person name="Wu L."/>
            <person name="Ma J."/>
        </authorList>
    </citation>
    <scope>NUCLEOTIDE SEQUENCE [LARGE SCALE GENOMIC DNA]</scope>
    <source>
        <strain evidence="9">CGMCC 4.7181</strain>
    </source>
</reference>
<keyword evidence="9" id="KW-1185">Reference proteome</keyword>
<organism evidence="8 9">
    <name type="scientific">Microbacterium nanhaiense</name>
    <dbReference type="NCBI Taxonomy" id="1301026"/>
    <lineage>
        <taxon>Bacteria</taxon>
        <taxon>Bacillati</taxon>
        <taxon>Actinomycetota</taxon>
        <taxon>Actinomycetes</taxon>
        <taxon>Micrococcales</taxon>
        <taxon>Microbacteriaceae</taxon>
        <taxon>Microbacterium</taxon>
    </lineage>
</organism>
<comment type="function">
    <text evidence="7">Binds directly to 16S ribosomal RNA.</text>
</comment>
<dbReference type="PANTHER" id="PTHR33398">
    <property type="entry name" value="30S RIBOSOMAL PROTEIN S20"/>
    <property type="match status" value="1"/>
</dbReference>
<dbReference type="InterPro" id="IPR002583">
    <property type="entry name" value="Ribosomal_bS20"/>
</dbReference>
<evidence type="ECO:0000256" key="2">
    <source>
        <dbReference type="ARBA" id="ARBA00022730"/>
    </source>
</evidence>
<dbReference type="HAMAP" id="MF_00500">
    <property type="entry name" value="Ribosomal_bS20"/>
    <property type="match status" value="1"/>
</dbReference>
<dbReference type="EMBL" id="BMMQ01000001">
    <property type="protein sequence ID" value="GGO60255.1"/>
    <property type="molecule type" value="Genomic_DNA"/>
</dbReference>
<keyword evidence="3 7" id="KW-0694">RNA-binding</keyword>
<dbReference type="NCBIfam" id="TIGR00029">
    <property type="entry name" value="S20"/>
    <property type="match status" value="1"/>
</dbReference>
<dbReference type="Proteomes" id="UP000638043">
    <property type="component" value="Unassembled WGS sequence"/>
</dbReference>
<name>A0ABQ2MXN3_9MICO</name>
<keyword evidence="5 7" id="KW-0687">Ribonucleoprotein</keyword>
<keyword evidence="2 7" id="KW-0699">rRNA-binding</keyword>
<comment type="caution">
    <text evidence="8">The sequence shown here is derived from an EMBL/GenBank/DDBJ whole genome shotgun (WGS) entry which is preliminary data.</text>
</comment>
<evidence type="ECO:0000313" key="9">
    <source>
        <dbReference type="Proteomes" id="UP000638043"/>
    </source>
</evidence>
<evidence type="ECO:0000256" key="1">
    <source>
        <dbReference type="ARBA" id="ARBA00007634"/>
    </source>
</evidence>
<protein>
    <recommendedName>
        <fullName evidence="6 7">Small ribosomal subunit protein bS20</fullName>
    </recommendedName>
</protein>
<dbReference type="PANTHER" id="PTHR33398:SF1">
    <property type="entry name" value="SMALL RIBOSOMAL SUBUNIT PROTEIN BS20C"/>
    <property type="match status" value="1"/>
</dbReference>
<gene>
    <name evidence="7" type="primary">rpsT</name>
    <name evidence="8" type="ORF">GCM10010910_05210</name>
</gene>